<keyword evidence="3" id="KW-0653">Protein transport</keyword>
<evidence type="ECO:0000256" key="2">
    <source>
        <dbReference type="ARBA" id="ARBA00021622"/>
    </source>
</evidence>
<accession>A0A0W0XQE0</accession>
<keyword evidence="3" id="KW-1006">Bacterial flagellum protein export</keyword>
<evidence type="ECO:0000313" key="6">
    <source>
        <dbReference type="Proteomes" id="UP000054608"/>
    </source>
</evidence>
<dbReference type="GO" id="GO:0009306">
    <property type="term" value="P:protein secretion"/>
    <property type="evidence" value="ECO:0007669"/>
    <property type="project" value="InterPro"/>
</dbReference>
<dbReference type="PANTHER" id="PTHR30531:SF12">
    <property type="entry name" value="FLAGELLAR BIOSYNTHETIC PROTEIN FLHB"/>
    <property type="match status" value="1"/>
</dbReference>
<dbReference type="EMBL" id="LNYT01000020">
    <property type="protein sequence ID" value="KTD46842.1"/>
    <property type="molecule type" value="Genomic_DNA"/>
</dbReference>
<dbReference type="OrthoDB" id="5244399at2"/>
<evidence type="ECO:0000256" key="1">
    <source>
        <dbReference type="ARBA" id="ARBA00010690"/>
    </source>
</evidence>
<gene>
    <name evidence="5" type="primary">flhB</name>
    <name evidence="5" type="ORF">Lrub_1764</name>
</gene>
<proteinExistence type="inferred from homology"/>
<reference evidence="5 6" key="1">
    <citation type="submission" date="2015-11" db="EMBL/GenBank/DDBJ databases">
        <title>Genomic analysis of 38 Legionella species identifies large and diverse effector repertoires.</title>
        <authorList>
            <person name="Burstein D."/>
            <person name="Amaro F."/>
            <person name="Zusman T."/>
            <person name="Lifshitz Z."/>
            <person name="Cohen O."/>
            <person name="Gilbert J.A."/>
            <person name="Pupko T."/>
            <person name="Shuman H.A."/>
            <person name="Segal G."/>
        </authorList>
    </citation>
    <scope>NUCLEOTIDE SEQUENCE [LARGE SCALE GENOMIC DNA]</scope>
    <source>
        <strain evidence="5 6">WA-270A-C2</strain>
    </source>
</reference>
<comment type="caution">
    <text evidence="5">The sequence shown here is derived from an EMBL/GenBank/DDBJ whole genome shotgun (WGS) entry which is preliminary data.</text>
</comment>
<dbReference type="Gene3D" id="3.40.1690.10">
    <property type="entry name" value="secretion proteins EscU"/>
    <property type="match status" value="1"/>
</dbReference>
<dbReference type="GO" id="GO:0005886">
    <property type="term" value="C:plasma membrane"/>
    <property type="evidence" value="ECO:0007669"/>
    <property type="project" value="TreeGrafter"/>
</dbReference>
<dbReference type="SUPFAM" id="SSF160544">
    <property type="entry name" value="EscU C-terminal domain-like"/>
    <property type="match status" value="1"/>
</dbReference>
<evidence type="ECO:0000256" key="3">
    <source>
        <dbReference type="ARBA" id="ARBA00023225"/>
    </source>
</evidence>
<sequence length="96" mass="10590">MNKTPPQAVALQYDGESAPRVVAKGEGFIAEQIIKVAQENGIPLEKDPELTAMLSKVKLNDEIPPSLYLAVAQLLAFLYYLNDKKPEGYASEERRG</sequence>
<keyword evidence="5" id="KW-0969">Cilium</keyword>
<keyword evidence="6" id="KW-1185">Reference proteome</keyword>
<dbReference type="PATRIC" id="fig|458.5.peg.1839"/>
<dbReference type="Proteomes" id="UP000054608">
    <property type="component" value="Unassembled WGS sequence"/>
</dbReference>
<keyword evidence="5" id="KW-0966">Cell projection</keyword>
<dbReference type="InterPro" id="IPR006135">
    <property type="entry name" value="T3SS_substrate_exporter"/>
</dbReference>
<dbReference type="InterPro" id="IPR029025">
    <property type="entry name" value="T3SS_substrate_exporter_C"/>
</dbReference>
<protein>
    <recommendedName>
        <fullName evidence="2">Flagellar biosynthetic protein FlhB</fullName>
    </recommendedName>
</protein>
<evidence type="ECO:0000313" key="5">
    <source>
        <dbReference type="EMBL" id="KTD46842.1"/>
    </source>
</evidence>
<organism evidence="5 6">
    <name type="scientific">Legionella rubrilucens</name>
    <dbReference type="NCBI Taxonomy" id="458"/>
    <lineage>
        <taxon>Bacteria</taxon>
        <taxon>Pseudomonadati</taxon>
        <taxon>Pseudomonadota</taxon>
        <taxon>Gammaproteobacteria</taxon>
        <taxon>Legionellales</taxon>
        <taxon>Legionellaceae</taxon>
        <taxon>Legionella</taxon>
    </lineage>
</organism>
<comment type="function">
    <text evidence="4">Required for formation of the rod structure in the basal body of the flagellar apparatus. Together with FliI and FliH, may constitute the export apparatus of flagellin.</text>
</comment>
<comment type="similarity">
    <text evidence="1">Belongs to the type III secretion exporter family.</text>
</comment>
<keyword evidence="5" id="KW-0282">Flagellum</keyword>
<dbReference type="STRING" id="458.Lrub_1764"/>
<dbReference type="Pfam" id="PF01312">
    <property type="entry name" value="Bac_export_2"/>
    <property type="match status" value="1"/>
</dbReference>
<dbReference type="RefSeq" id="WP_058531844.1">
    <property type="nucleotide sequence ID" value="NZ_CAAAIN010000005.1"/>
</dbReference>
<evidence type="ECO:0000256" key="4">
    <source>
        <dbReference type="ARBA" id="ARBA00025078"/>
    </source>
</evidence>
<dbReference type="PANTHER" id="PTHR30531">
    <property type="entry name" value="FLAGELLAR BIOSYNTHETIC PROTEIN FLHB"/>
    <property type="match status" value="1"/>
</dbReference>
<keyword evidence="3" id="KW-0813">Transport</keyword>
<dbReference type="AlphaFoldDB" id="A0A0W0XQE0"/>
<name>A0A0W0XQE0_9GAMM</name>